<proteinExistence type="predicted"/>
<reference evidence="2" key="1">
    <citation type="journal article" date="2019" name="Int. J. Syst. Evol. Microbiol.">
        <title>The Global Catalogue of Microorganisms (GCM) 10K type strain sequencing project: providing services to taxonomists for standard genome sequencing and annotation.</title>
        <authorList>
            <consortium name="The Broad Institute Genomics Platform"/>
            <consortium name="The Broad Institute Genome Sequencing Center for Infectious Disease"/>
            <person name="Wu L."/>
            <person name="Ma J."/>
        </authorList>
    </citation>
    <scope>NUCLEOTIDE SEQUENCE [LARGE SCALE GENOMIC DNA]</scope>
    <source>
        <strain evidence="2">CECT 9128</strain>
    </source>
</reference>
<name>A0ABV8HBW5_9FLAO</name>
<sequence length="1357" mass="151060">MKLIKYVFFFIVLGSYGQAITVDDLGVSKEELVAGLLDNSCVQITNVSQSDKKAVAYFNNNSGDFPISEGVIIRSGKAKLTEGPYSGQNLSTQINTNIDPDLQAINNASGQSTRISDVAFLQFEFIPLSEKFSFDFIFASNEYGQWQCASSDVFGFLLTEVATGETQNIAVIPETTKPISVRTINDSNFNDNCESDNPEYFESYQVGAANSVINMRGYTKVLTASAKIKAGKKYRIKLVIGDSNDSNYDSAILIAAGSFKTNLDLGADRQLCSGTFTRLNTGLEDSSYRHKWFFQDKEIPNETNHYLDVRKPGKYNVRVTKDDKQCDISDQIIVENLSYKELPDLVVCDNGDKEQLFNLTKNGHEELGLSSEQYDLVYFKDRAISTNQISETDLEAFKSEPGETIVVKLRSKETGEFCSAATSFKLAVNGSINLELPEEIVVCEPQGSNVVDVSEIGDIVYDQLGEGAYLFNIFRSAANAELDRNPVADLSNFSISGNTSTFQIFGKVRDTLVENCFSIFPLNVSLKELPPVSRLEKVVECSSYILPPIEFGDYYTQSGGAGRKLEAGDVIEDSGTYYIYNTSFSGCSNESSFKVELIEDYKLNDYYCGDFVVPTPPAGAFYDAPDGPNGTGKEISAGTVFTSDFSIYYYGELEDGTLCKQDRFNVEILLLPKVDKIDDVVVCNSFTLPELNNGTYYTDANGNGKRLRPGNRISSTKTIYIFNDNGVCSNESLFEITILPNFNDIVACGSYTLPAITVGNYFDESGKRLAPGTVFTESTSVLYSAETTDGSDCAKEIKFSISVNPIPEVSRLDDALVCVENGYILPEITKGKYFTKANRKGKQILPGTKIIKSQRIFINNLQNSCANESSFAIEVRKLAPVENFIDVYKCFGYELPKLQFGKYYTEPDAQGEELAAGTIIQQTQRIYIYNEWSDFESCTNEKFFTVYIEGVRVDRPEAINACDSYILPKLKEGAYFTESGGQGDEINPGTEITESTSLYIYKKAGVRFVCEDEYEFNIRISRTPIVSEMPDIEVCGSYKVPTKYSATSAGIASSDYEMYYATDPEDQDAMLKPGTIITQPGTYTIYFKAQSKFNETCFDYTSFNVTVYPLQDLEVEREAVCVNIATGEVETGAYFYTGLNPNVFEVDWFYNNKLVHTGVEFEAMQPGEYIIRTTKIDGKIETGCGFKETSVFVEESAKPEISVTVSEPFKDVAVVNVEVINGRGAYVFSMDDGEFQEENQFYDVSSGSHIINVKGKLGYCGLTSQLINVLKHPKFFTPNSDGYNDVWNIAELKTHPEAEVHIYDRYGAYITKIKPAVGGWDGSKEGGHMPSNDYWFQVNFKQDGRQITYKSHFALKR</sequence>
<organism evidence="1 2">
    <name type="scientific">Zunongwangia endophytica</name>
    <dbReference type="NCBI Taxonomy" id="1808945"/>
    <lineage>
        <taxon>Bacteria</taxon>
        <taxon>Pseudomonadati</taxon>
        <taxon>Bacteroidota</taxon>
        <taxon>Flavobacteriia</taxon>
        <taxon>Flavobacteriales</taxon>
        <taxon>Flavobacteriaceae</taxon>
        <taxon>Zunongwangia</taxon>
    </lineage>
</organism>
<keyword evidence="2" id="KW-1185">Reference proteome</keyword>
<evidence type="ECO:0000313" key="2">
    <source>
        <dbReference type="Proteomes" id="UP001595793"/>
    </source>
</evidence>
<dbReference type="NCBIfam" id="TIGR04131">
    <property type="entry name" value="Bac_Flav_CTERM"/>
    <property type="match status" value="1"/>
</dbReference>
<comment type="caution">
    <text evidence="1">The sequence shown here is derived from an EMBL/GenBank/DDBJ whole genome shotgun (WGS) entry which is preliminary data.</text>
</comment>
<dbReference type="Proteomes" id="UP001595793">
    <property type="component" value="Unassembled WGS sequence"/>
</dbReference>
<gene>
    <name evidence="1" type="ORF">ACFOS1_13235</name>
</gene>
<dbReference type="InterPro" id="IPR026341">
    <property type="entry name" value="T9SS_type_B"/>
</dbReference>
<protein>
    <submittedName>
        <fullName evidence="1">Choice-of-anchor L domain-containing protein</fullName>
    </submittedName>
</protein>
<accession>A0ABV8HBW5</accession>
<dbReference type="RefSeq" id="WP_290236447.1">
    <property type="nucleotide sequence ID" value="NZ_JAUFPZ010000002.1"/>
</dbReference>
<dbReference type="NCBIfam" id="NF038133">
    <property type="entry name" value="choice_anch_L"/>
    <property type="match status" value="1"/>
</dbReference>
<dbReference type="Pfam" id="PF13585">
    <property type="entry name" value="CHU_C"/>
    <property type="match status" value="1"/>
</dbReference>
<dbReference type="InterPro" id="IPR049804">
    <property type="entry name" value="Choice_anch_L"/>
</dbReference>
<evidence type="ECO:0000313" key="1">
    <source>
        <dbReference type="EMBL" id="MFC4028377.1"/>
    </source>
</evidence>
<dbReference type="EMBL" id="JBHSAS010000009">
    <property type="protein sequence ID" value="MFC4028377.1"/>
    <property type="molecule type" value="Genomic_DNA"/>
</dbReference>